<dbReference type="Proteomes" id="UP000282674">
    <property type="component" value="Unassembled WGS sequence"/>
</dbReference>
<evidence type="ECO:0000313" key="2">
    <source>
        <dbReference type="Proteomes" id="UP000282674"/>
    </source>
</evidence>
<dbReference type="EMBL" id="RFFG01000002">
    <property type="protein sequence ID" value="RMI47580.1"/>
    <property type="molecule type" value="Genomic_DNA"/>
</dbReference>
<keyword evidence="2" id="KW-1185">Reference proteome</keyword>
<sequence length="116" mass="12844">MTDFQDGEIVDVTLKGVRIARPTQIDAIVIRDEHGDKYALPPQAAITRVAPAGWPPLRGDLWRDRDGALWLADEEEGDAFPRLYSAIGVYAPGEALRQFSPWTLVRSEQATEGPQS</sequence>
<dbReference type="OrthoDB" id="3533639at2"/>
<proteinExistence type="predicted"/>
<reference evidence="1 2" key="1">
    <citation type="submission" date="2018-10" db="EMBL/GenBank/DDBJ databases">
        <title>Isolation from soil.</title>
        <authorList>
            <person name="Hu J."/>
        </authorList>
    </citation>
    <scope>NUCLEOTIDE SEQUENCE [LARGE SCALE GENOMIC DNA]</scope>
    <source>
        <strain evidence="1 2">NEAU-Ht49</strain>
    </source>
</reference>
<gene>
    <name evidence="1" type="ORF">EBO15_01375</name>
</gene>
<dbReference type="RefSeq" id="WP_122192430.1">
    <property type="nucleotide sequence ID" value="NZ_JBHSKC010000016.1"/>
</dbReference>
<accession>A0A3M2MEY0</accession>
<protein>
    <submittedName>
        <fullName evidence="1">Uncharacterized protein</fullName>
    </submittedName>
</protein>
<name>A0A3M2MEY0_9ACTN</name>
<dbReference type="AlphaFoldDB" id="A0A3M2MEY0"/>
<evidence type="ECO:0000313" key="1">
    <source>
        <dbReference type="EMBL" id="RMI47580.1"/>
    </source>
</evidence>
<organism evidence="1 2">
    <name type="scientific">Actinomadura harenae</name>
    <dbReference type="NCBI Taxonomy" id="2483351"/>
    <lineage>
        <taxon>Bacteria</taxon>
        <taxon>Bacillati</taxon>
        <taxon>Actinomycetota</taxon>
        <taxon>Actinomycetes</taxon>
        <taxon>Streptosporangiales</taxon>
        <taxon>Thermomonosporaceae</taxon>
        <taxon>Actinomadura</taxon>
    </lineage>
</organism>
<comment type="caution">
    <text evidence="1">The sequence shown here is derived from an EMBL/GenBank/DDBJ whole genome shotgun (WGS) entry which is preliminary data.</text>
</comment>